<reference evidence="6" key="2">
    <citation type="submission" date="2021-09" db="EMBL/GenBank/DDBJ databases">
        <authorList>
            <person name="Gilroy R."/>
        </authorList>
    </citation>
    <scope>NUCLEOTIDE SEQUENCE</scope>
    <source>
        <strain evidence="6">USAMLcec12-2067</strain>
    </source>
</reference>
<feature type="chain" id="PRO_5038823096" evidence="4">
    <location>
        <begin position="37"/>
        <end position="945"/>
    </location>
</feature>
<feature type="compositionally biased region" description="Basic and acidic residues" evidence="2">
    <location>
        <begin position="892"/>
        <end position="904"/>
    </location>
</feature>
<dbReference type="GO" id="GO:0006508">
    <property type="term" value="P:proteolysis"/>
    <property type="evidence" value="ECO:0007669"/>
    <property type="project" value="InterPro"/>
</dbReference>
<dbReference type="Proteomes" id="UP000789325">
    <property type="component" value="Unassembled WGS sequence"/>
</dbReference>
<dbReference type="InterPro" id="IPR038765">
    <property type="entry name" value="Papain-like_cys_pep_sf"/>
</dbReference>
<keyword evidence="4" id="KW-0732">Signal</keyword>
<dbReference type="InterPro" id="IPR040528">
    <property type="entry name" value="Lectin-like"/>
</dbReference>
<accession>A0A9D2VIX0</accession>
<feature type="region of interest" description="Disordered" evidence="2">
    <location>
        <begin position="333"/>
        <end position="357"/>
    </location>
</feature>
<name>A0A9D2VIX0_9ACTN</name>
<comment type="caution">
    <text evidence="6">The sequence shown here is derived from an EMBL/GenBank/DDBJ whole genome shotgun (WGS) entry which is preliminary data.</text>
</comment>
<dbReference type="PROSITE" id="PS00639">
    <property type="entry name" value="THIOL_PROTEASE_HIS"/>
    <property type="match status" value="1"/>
</dbReference>
<keyword evidence="3" id="KW-1133">Transmembrane helix</keyword>
<dbReference type="AlphaFoldDB" id="A0A9D2VIX0"/>
<feature type="transmembrane region" description="Helical" evidence="3">
    <location>
        <begin position="917"/>
        <end position="938"/>
    </location>
</feature>
<feature type="region of interest" description="Disordered" evidence="2">
    <location>
        <begin position="876"/>
        <end position="907"/>
    </location>
</feature>
<protein>
    <submittedName>
        <fullName evidence="6">Lectin like domain-containing protein</fullName>
    </submittedName>
</protein>
<evidence type="ECO:0000256" key="1">
    <source>
        <dbReference type="ARBA" id="ARBA00008455"/>
    </source>
</evidence>
<dbReference type="InterPro" id="IPR000668">
    <property type="entry name" value="Peptidase_C1A_C"/>
</dbReference>
<dbReference type="InterPro" id="IPR000169">
    <property type="entry name" value="Pept_cys_AS"/>
</dbReference>
<dbReference type="PROSITE" id="PS00139">
    <property type="entry name" value="THIOL_PROTEASE_CYS"/>
    <property type="match status" value="1"/>
</dbReference>
<proteinExistence type="inferred from homology"/>
<sequence length="945" mass="101497">MRNEECSRPLGRYVGRAVVSAALAMGLVGVPFTAFAEESANSPTPPQIDFVGGEDVFDWAAGAPSARTLSGSTLPAQFDLRNNDVYGNVVTPVKFQNPWGSCWSFGVASASEASIISEAKQKDIDLSEEFKDISERHLAWFTYTPLVEDDDSGQGGEGIVSLKEGANGRLDSGGWMVYGTSLFSSGIGPVPESAAPYKNDEELIDSVTDPVTGEEYNYQYSKDGTWAVDEELRFQQMVEFEQSVQLPSPGEYNAAGDYAGAERANDAIKQQLYEGRGVAIAFYADQSKPNEITEMGFMNPGNNVDGSWAHYTYDDVGISHAVTIVGWDDNYSKENFGNPDPETGEVDPSKQPPDDGAWIVKNSWGSGAEFPNGYPGGWGTDENGDGNGEGYFYLSYWDKTITKPESFDFAVESTQSEDDHYFVHQYDYMPAQNVSSNSSSLPMRMANIFSADDAETVRKLTCETTRPNTQVTFDVYLLDEGATLPTEGVKLATVEQTFEWGGFHAVELTDEQAFTLNAGERFSVVVTQQCLDDNDYYVSYDVGWDRAFLDTLEQQYHEQYYDQYYQMYLGVAKDALWQAKYNEFVNEGGMDEDAAAAAADEYVETEEGQKLIADAAAKAAEEVIQQKVPSYYYEGVVNEGESFVYASDENGENPAWRDFHEDSVASEARGDQIDNLPIKAYGYPVEEGAGDPATEESVAQLEMYLSSANDMLASAVESAAGDGSDVPTSQYWVPSDVRAELTAAIMEAEDLLAGGNPTQGDVDRISLALSTATKAFDEAKQPGTLADEYASAEAVKQLEDAIKDARNDLAQTVVSADGSDVAKGTPWVTQAVHDAFEAAIASAETAAGAERPLASDIERAAADLAAAREAFDAAKADGLKETGGSGGSGGGSEEKPDAGSDAKGDGALVRTGDDATLGIAVACVGGAAALAAGAALAMRRRIGKE</sequence>
<dbReference type="Gene3D" id="3.90.70.10">
    <property type="entry name" value="Cysteine proteinases"/>
    <property type="match status" value="1"/>
</dbReference>
<evidence type="ECO:0000256" key="2">
    <source>
        <dbReference type="SAM" id="MobiDB-lite"/>
    </source>
</evidence>
<dbReference type="SUPFAM" id="SSF54001">
    <property type="entry name" value="Cysteine proteinases"/>
    <property type="match status" value="1"/>
</dbReference>
<dbReference type="GO" id="GO:0008234">
    <property type="term" value="F:cysteine-type peptidase activity"/>
    <property type="evidence" value="ECO:0007669"/>
    <property type="project" value="InterPro"/>
</dbReference>
<evidence type="ECO:0000256" key="4">
    <source>
        <dbReference type="SAM" id="SignalP"/>
    </source>
</evidence>
<feature type="compositionally biased region" description="Gly residues" evidence="2">
    <location>
        <begin position="881"/>
        <end position="891"/>
    </location>
</feature>
<evidence type="ECO:0000313" key="7">
    <source>
        <dbReference type="Proteomes" id="UP000789325"/>
    </source>
</evidence>
<dbReference type="Pfam" id="PF18560">
    <property type="entry name" value="Lectin_like"/>
    <property type="match status" value="1"/>
</dbReference>
<reference evidence="6" key="1">
    <citation type="journal article" date="2021" name="PeerJ">
        <title>Extensive microbial diversity within the chicken gut microbiome revealed by metagenomics and culture.</title>
        <authorList>
            <person name="Gilroy R."/>
            <person name="Ravi A."/>
            <person name="Getino M."/>
            <person name="Pursley I."/>
            <person name="Horton D.L."/>
            <person name="Alikhan N.F."/>
            <person name="Baker D."/>
            <person name="Gharbi K."/>
            <person name="Hall N."/>
            <person name="Watson M."/>
            <person name="Adriaenssens E.M."/>
            <person name="Foster-Nyarko E."/>
            <person name="Jarju S."/>
            <person name="Secka A."/>
            <person name="Antonio M."/>
            <person name="Oren A."/>
            <person name="Chaudhuri R.R."/>
            <person name="La Ragione R."/>
            <person name="Hildebrand F."/>
            <person name="Pallen M.J."/>
        </authorList>
    </citation>
    <scope>NUCLEOTIDE SEQUENCE</scope>
    <source>
        <strain evidence="6">USAMLcec12-2067</strain>
    </source>
</reference>
<feature type="domain" description="Peptidase C1A papain C-terminal" evidence="5">
    <location>
        <begin position="74"/>
        <end position="398"/>
    </location>
</feature>
<dbReference type="Gene3D" id="1.20.1270.90">
    <property type="entry name" value="AF1782-like"/>
    <property type="match status" value="1"/>
</dbReference>
<comment type="similarity">
    <text evidence="1">Belongs to the peptidase C1 family.</text>
</comment>
<dbReference type="Pfam" id="PF00112">
    <property type="entry name" value="Peptidase_C1"/>
    <property type="match status" value="1"/>
</dbReference>
<gene>
    <name evidence="6" type="ORF">K8V16_01310</name>
</gene>
<keyword evidence="3" id="KW-0472">Membrane</keyword>
<dbReference type="EMBL" id="DYZL01000027">
    <property type="protein sequence ID" value="HJH42418.1"/>
    <property type="molecule type" value="Genomic_DNA"/>
</dbReference>
<evidence type="ECO:0000313" key="6">
    <source>
        <dbReference type="EMBL" id="HJH42418.1"/>
    </source>
</evidence>
<dbReference type="InterPro" id="IPR013128">
    <property type="entry name" value="Peptidase_C1A"/>
</dbReference>
<keyword evidence="3" id="KW-0812">Transmembrane</keyword>
<organism evidence="6 7">
    <name type="scientific">Rubneribacter badeniensis</name>
    <dbReference type="NCBI Taxonomy" id="2070688"/>
    <lineage>
        <taxon>Bacteria</taxon>
        <taxon>Bacillati</taxon>
        <taxon>Actinomycetota</taxon>
        <taxon>Coriobacteriia</taxon>
        <taxon>Eggerthellales</taxon>
        <taxon>Eggerthellaceae</taxon>
        <taxon>Rubneribacter</taxon>
    </lineage>
</organism>
<evidence type="ECO:0000256" key="3">
    <source>
        <dbReference type="SAM" id="Phobius"/>
    </source>
</evidence>
<dbReference type="CDD" id="cd02619">
    <property type="entry name" value="Peptidase_C1"/>
    <property type="match status" value="1"/>
</dbReference>
<dbReference type="SMART" id="SM00645">
    <property type="entry name" value="Pept_C1"/>
    <property type="match status" value="1"/>
</dbReference>
<dbReference type="PANTHER" id="PTHR12411">
    <property type="entry name" value="CYSTEINE PROTEASE FAMILY C1-RELATED"/>
    <property type="match status" value="1"/>
</dbReference>
<dbReference type="InterPro" id="IPR025660">
    <property type="entry name" value="Pept_his_AS"/>
</dbReference>
<feature type="signal peptide" evidence="4">
    <location>
        <begin position="1"/>
        <end position="36"/>
    </location>
</feature>
<evidence type="ECO:0000259" key="5">
    <source>
        <dbReference type="SMART" id="SM00645"/>
    </source>
</evidence>